<accession>L7J1Y2</accession>
<protein>
    <submittedName>
        <fullName evidence="2">Uncharacterized protein</fullName>
    </submittedName>
</protein>
<feature type="region of interest" description="Disordered" evidence="1">
    <location>
        <begin position="53"/>
        <end position="87"/>
    </location>
</feature>
<dbReference type="AlphaFoldDB" id="L7J1Y2"/>
<evidence type="ECO:0000256" key="1">
    <source>
        <dbReference type="SAM" id="MobiDB-lite"/>
    </source>
</evidence>
<organism>
    <name type="scientific">Pyricularia oryzae (strain P131)</name>
    <name type="common">Rice blast fungus</name>
    <name type="synonym">Magnaporthe oryzae</name>
    <dbReference type="NCBI Taxonomy" id="1143193"/>
    <lineage>
        <taxon>Eukaryota</taxon>
        <taxon>Fungi</taxon>
        <taxon>Dikarya</taxon>
        <taxon>Ascomycota</taxon>
        <taxon>Pezizomycotina</taxon>
        <taxon>Sordariomycetes</taxon>
        <taxon>Sordariomycetidae</taxon>
        <taxon>Magnaporthales</taxon>
        <taxon>Pyriculariaceae</taxon>
        <taxon>Pyricularia</taxon>
    </lineage>
</organism>
<sequence>MTVYSKTADTRPTAGLLDEWMAECARASSEQGYENLSLARGTQEVQPLGFFTTTKWGGNQEGWDEMSGRQRSGEGGHRILEENSSGI</sequence>
<name>L7J1Y2_PYRO1</name>
<feature type="compositionally biased region" description="Basic and acidic residues" evidence="1">
    <location>
        <begin position="66"/>
        <end position="81"/>
    </location>
</feature>
<gene>
    <name evidence="2" type="ORF">OOW_P131scaffold01179g36</name>
</gene>
<dbReference type="EMBL" id="JH794583">
    <property type="protein sequence ID" value="ELQ61520.1"/>
    <property type="molecule type" value="Genomic_DNA"/>
</dbReference>
<proteinExistence type="predicted"/>
<reference evidence="2" key="1">
    <citation type="journal article" date="2012" name="PLoS Genet.">
        <title>Comparative analysis of the genomes of two field isolates of the rice blast fungus Magnaporthe oryzae.</title>
        <authorList>
            <person name="Xue M."/>
            <person name="Yang J."/>
            <person name="Li Z."/>
            <person name="Hu S."/>
            <person name="Yao N."/>
            <person name="Dean R.A."/>
            <person name="Zhao W."/>
            <person name="Shen M."/>
            <person name="Zhang H."/>
            <person name="Li C."/>
            <person name="Liu L."/>
            <person name="Cao L."/>
            <person name="Xu X."/>
            <person name="Xing Y."/>
            <person name="Hsiang T."/>
            <person name="Zhang Z."/>
            <person name="Xu J.R."/>
            <person name="Peng Y.L."/>
        </authorList>
    </citation>
    <scope>NUCLEOTIDE SEQUENCE [LARGE SCALE GENOMIC DNA]</scope>
    <source>
        <strain evidence="2">P131</strain>
    </source>
</reference>
<evidence type="ECO:0000313" key="2">
    <source>
        <dbReference type="EMBL" id="ELQ61520.1"/>
    </source>
</evidence>